<feature type="transmembrane region" description="Helical" evidence="9">
    <location>
        <begin position="58"/>
        <end position="76"/>
    </location>
</feature>
<evidence type="ECO:0000256" key="3">
    <source>
        <dbReference type="ARBA" id="ARBA00022448"/>
    </source>
</evidence>
<accession>A0A2A2K3B0</accession>
<evidence type="ECO:0000313" key="11">
    <source>
        <dbReference type="Proteomes" id="UP000218231"/>
    </source>
</evidence>
<comment type="similarity">
    <text evidence="2">Belongs to the SYS1 family.</text>
</comment>
<name>A0A2A2K3B0_9BILA</name>
<comment type="subcellular location">
    <subcellularLocation>
        <location evidence="1">Golgi apparatus membrane</location>
        <topology evidence="1">Multi-pass membrane protein</topology>
    </subcellularLocation>
</comment>
<dbReference type="PANTHER" id="PTHR12952">
    <property type="entry name" value="SYS1"/>
    <property type="match status" value="1"/>
</dbReference>
<dbReference type="OrthoDB" id="542931at2759"/>
<dbReference type="GO" id="GO:0043001">
    <property type="term" value="P:Golgi to plasma membrane protein transport"/>
    <property type="evidence" value="ECO:0007669"/>
    <property type="project" value="TreeGrafter"/>
</dbReference>
<sequence length="150" mass="16995">MSSFRTFIWDPFLLLGQMACLQSVFYTAQSILMVLYGVTGYEPYLSHIFSFQMLRSSAVIQLLSVLLCSYALSMIVQRAKHCLDFACTLHFFHLLICCLYNQALPTSLSCKDFPLQIFGAIICTILGEYLCMRVESQEIKLSGGPSKYDL</sequence>
<dbReference type="GO" id="GO:0005829">
    <property type="term" value="C:cytosol"/>
    <property type="evidence" value="ECO:0007669"/>
    <property type="project" value="GOC"/>
</dbReference>
<dbReference type="Pfam" id="PF09801">
    <property type="entry name" value="SYS1"/>
    <property type="match status" value="1"/>
</dbReference>
<keyword evidence="3" id="KW-0813">Transport</keyword>
<dbReference type="GO" id="GO:0005802">
    <property type="term" value="C:trans-Golgi network"/>
    <property type="evidence" value="ECO:0007669"/>
    <property type="project" value="TreeGrafter"/>
</dbReference>
<proteinExistence type="inferred from homology"/>
<comment type="caution">
    <text evidence="10">The sequence shown here is derived from an EMBL/GenBank/DDBJ whole genome shotgun (WGS) entry which is preliminary data.</text>
</comment>
<keyword evidence="7" id="KW-0333">Golgi apparatus</keyword>
<evidence type="ECO:0008006" key="12">
    <source>
        <dbReference type="Google" id="ProtNLM"/>
    </source>
</evidence>
<dbReference type="GO" id="GO:0006895">
    <property type="term" value="P:Golgi to endosome transport"/>
    <property type="evidence" value="ECO:0007669"/>
    <property type="project" value="TreeGrafter"/>
</dbReference>
<dbReference type="AlphaFoldDB" id="A0A2A2K3B0"/>
<dbReference type="PANTHER" id="PTHR12952:SF0">
    <property type="entry name" value="PROTEIN SYS1 HOMOLOG"/>
    <property type="match status" value="1"/>
</dbReference>
<organism evidence="10 11">
    <name type="scientific">Diploscapter pachys</name>
    <dbReference type="NCBI Taxonomy" id="2018661"/>
    <lineage>
        <taxon>Eukaryota</taxon>
        <taxon>Metazoa</taxon>
        <taxon>Ecdysozoa</taxon>
        <taxon>Nematoda</taxon>
        <taxon>Chromadorea</taxon>
        <taxon>Rhabditida</taxon>
        <taxon>Rhabditina</taxon>
        <taxon>Rhabditomorpha</taxon>
        <taxon>Rhabditoidea</taxon>
        <taxon>Rhabditidae</taxon>
        <taxon>Diploscapter</taxon>
    </lineage>
</organism>
<evidence type="ECO:0000256" key="5">
    <source>
        <dbReference type="ARBA" id="ARBA00022927"/>
    </source>
</evidence>
<evidence type="ECO:0000256" key="7">
    <source>
        <dbReference type="ARBA" id="ARBA00023034"/>
    </source>
</evidence>
<evidence type="ECO:0000256" key="1">
    <source>
        <dbReference type="ARBA" id="ARBA00004653"/>
    </source>
</evidence>
<evidence type="ECO:0000313" key="10">
    <source>
        <dbReference type="EMBL" id="PAV68486.1"/>
    </source>
</evidence>
<keyword evidence="6 9" id="KW-1133">Transmembrane helix</keyword>
<feature type="transmembrane region" description="Helical" evidence="9">
    <location>
        <begin position="115"/>
        <end position="132"/>
    </location>
</feature>
<reference evidence="10 11" key="1">
    <citation type="journal article" date="2017" name="Curr. Biol.">
        <title>Genome architecture and evolution of a unichromosomal asexual nematode.</title>
        <authorList>
            <person name="Fradin H."/>
            <person name="Zegar C."/>
            <person name="Gutwein M."/>
            <person name="Lucas J."/>
            <person name="Kovtun M."/>
            <person name="Corcoran D."/>
            <person name="Baugh L.R."/>
            <person name="Kiontke K."/>
            <person name="Gunsalus K."/>
            <person name="Fitch D.H."/>
            <person name="Piano F."/>
        </authorList>
    </citation>
    <scope>NUCLEOTIDE SEQUENCE [LARGE SCALE GENOMIC DNA]</scope>
    <source>
        <strain evidence="10">PF1309</strain>
    </source>
</reference>
<gene>
    <name evidence="10" type="ORF">WR25_06976</name>
</gene>
<keyword evidence="5" id="KW-0653">Protein transport</keyword>
<dbReference type="GO" id="GO:0000139">
    <property type="term" value="C:Golgi membrane"/>
    <property type="evidence" value="ECO:0007669"/>
    <property type="project" value="UniProtKB-SubCell"/>
</dbReference>
<keyword evidence="11" id="KW-1185">Reference proteome</keyword>
<evidence type="ECO:0000256" key="8">
    <source>
        <dbReference type="ARBA" id="ARBA00023136"/>
    </source>
</evidence>
<dbReference type="GO" id="GO:0034067">
    <property type="term" value="P:protein localization to Golgi apparatus"/>
    <property type="evidence" value="ECO:0007669"/>
    <property type="project" value="TreeGrafter"/>
</dbReference>
<evidence type="ECO:0000256" key="2">
    <source>
        <dbReference type="ARBA" id="ARBA00008160"/>
    </source>
</evidence>
<dbReference type="EMBL" id="LIAE01009751">
    <property type="protein sequence ID" value="PAV68486.1"/>
    <property type="molecule type" value="Genomic_DNA"/>
</dbReference>
<dbReference type="InterPro" id="IPR019185">
    <property type="entry name" value="Integral_membrane_SYS1-rel"/>
</dbReference>
<dbReference type="STRING" id="2018661.A0A2A2K3B0"/>
<evidence type="ECO:0000256" key="6">
    <source>
        <dbReference type="ARBA" id="ARBA00022989"/>
    </source>
</evidence>
<evidence type="ECO:0000256" key="4">
    <source>
        <dbReference type="ARBA" id="ARBA00022692"/>
    </source>
</evidence>
<keyword evidence="4 9" id="KW-0812">Transmembrane</keyword>
<feature type="transmembrane region" description="Helical" evidence="9">
    <location>
        <begin position="12"/>
        <end position="38"/>
    </location>
</feature>
<feature type="transmembrane region" description="Helical" evidence="9">
    <location>
        <begin position="83"/>
        <end position="103"/>
    </location>
</feature>
<keyword evidence="8 9" id="KW-0472">Membrane</keyword>
<protein>
    <recommendedName>
        <fullName evidence="12">Protein SYS1 homolog</fullName>
    </recommendedName>
</protein>
<evidence type="ECO:0000256" key="9">
    <source>
        <dbReference type="SAM" id="Phobius"/>
    </source>
</evidence>
<dbReference type="Proteomes" id="UP000218231">
    <property type="component" value="Unassembled WGS sequence"/>
</dbReference>